<evidence type="ECO:0000256" key="5">
    <source>
        <dbReference type="ARBA" id="ARBA00021901"/>
    </source>
</evidence>
<evidence type="ECO:0000313" key="18">
    <source>
        <dbReference type="Proteomes" id="UP000523079"/>
    </source>
</evidence>
<evidence type="ECO:0000256" key="3">
    <source>
        <dbReference type="ARBA" id="ARBA00008562"/>
    </source>
</evidence>
<evidence type="ECO:0000256" key="7">
    <source>
        <dbReference type="ARBA" id="ARBA00022642"/>
    </source>
</evidence>
<dbReference type="InterPro" id="IPR005288">
    <property type="entry name" value="NadB"/>
</dbReference>
<dbReference type="InterPro" id="IPR003953">
    <property type="entry name" value="FAD-dep_OxRdtase_2_FAD-bd"/>
</dbReference>
<evidence type="ECO:0000256" key="10">
    <source>
        <dbReference type="ARBA" id="ARBA00029426"/>
    </source>
</evidence>
<dbReference type="Gene3D" id="3.90.700.10">
    <property type="entry name" value="Succinate dehydrogenase/fumarate reductase flavoprotein, catalytic domain"/>
    <property type="match status" value="1"/>
</dbReference>
<dbReference type="FunFam" id="3.90.700.10:FF:000002">
    <property type="entry name" value="L-aspartate oxidase"/>
    <property type="match status" value="1"/>
</dbReference>
<keyword evidence="6 13" id="KW-0285">Flavoprotein</keyword>
<dbReference type="EMBL" id="JACGWT010000001">
    <property type="protein sequence ID" value="MBA8792729.1"/>
    <property type="molecule type" value="Genomic_DNA"/>
</dbReference>
<keyword evidence="8 13" id="KW-0274">FAD</keyword>
<dbReference type="InterPro" id="IPR027477">
    <property type="entry name" value="Succ_DH/fumarate_Rdtase_cat_sf"/>
</dbReference>
<dbReference type="InterPro" id="IPR015939">
    <property type="entry name" value="Fum_Rdtase/Succ_DH_flav-like_C"/>
</dbReference>
<dbReference type="GO" id="GO:0034628">
    <property type="term" value="P:'de novo' NAD+ biosynthetic process from L-aspartate"/>
    <property type="evidence" value="ECO:0007669"/>
    <property type="project" value="TreeGrafter"/>
</dbReference>
<comment type="caution">
    <text evidence="17">The sequence shown here is derived from an EMBL/GenBank/DDBJ whole genome shotgun (WGS) entry which is preliminary data.</text>
</comment>
<dbReference type="Gene3D" id="1.20.58.100">
    <property type="entry name" value="Fumarate reductase/succinate dehydrogenase flavoprotein-like, C-terminal domain"/>
    <property type="match status" value="1"/>
</dbReference>
<dbReference type="EC" id="1.4.3.16" evidence="4 12"/>
<dbReference type="UniPathway" id="UPA00253">
    <property type="reaction ID" value="UER00326"/>
</dbReference>
<feature type="region of interest" description="Disordered" evidence="14">
    <location>
        <begin position="1"/>
        <end position="28"/>
    </location>
</feature>
<evidence type="ECO:0000256" key="4">
    <source>
        <dbReference type="ARBA" id="ARBA00012173"/>
    </source>
</evidence>
<evidence type="ECO:0000256" key="2">
    <source>
        <dbReference type="ARBA" id="ARBA00004950"/>
    </source>
</evidence>
<dbReference type="PRINTS" id="PR00368">
    <property type="entry name" value="FADPNR"/>
</dbReference>
<comment type="subcellular location">
    <subcellularLocation>
        <location evidence="13">Cytoplasm</location>
    </subcellularLocation>
</comment>
<keyword evidence="7 13" id="KW-0662">Pyridine nucleotide biosynthesis</keyword>
<organism evidence="17 18">
    <name type="scientific">Microlunatus kandeliicorticis</name>
    <dbReference type="NCBI Taxonomy" id="1759536"/>
    <lineage>
        <taxon>Bacteria</taxon>
        <taxon>Bacillati</taxon>
        <taxon>Actinomycetota</taxon>
        <taxon>Actinomycetes</taxon>
        <taxon>Propionibacteriales</taxon>
        <taxon>Propionibacteriaceae</taxon>
        <taxon>Microlunatus</taxon>
    </lineage>
</organism>
<evidence type="ECO:0000256" key="11">
    <source>
        <dbReference type="ARBA" id="ARBA00048305"/>
    </source>
</evidence>
<feature type="domain" description="Fumarate reductase/succinate dehydrogenase flavoprotein-like C-terminal" evidence="16">
    <location>
        <begin position="470"/>
        <end position="560"/>
    </location>
</feature>
<comment type="pathway">
    <text evidence="2 13">Cofactor biosynthesis; NAD(+) biosynthesis; iminoaspartate from L-aspartate (oxidase route): step 1/1.</text>
</comment>
<keyword evidence="9 13" id="KW-0560">Oxidoreductase</keyword>
<evidence type="ECO:0000256" key="6">
    <source>
        <dbReference type="ARBA" id="ARBA00022630"/>
    </source>
</evidence>
<comment type="catalytic activity">
    <reaction evidence="11">
        <text>L-aspartate + O2 = iminosuccinate + H2O2</text>
        <dbReference type="Rhea" id="RHEA:25876"/>
        <dbReference type="ChEBI" id="CHEBI:15379"/>
        <dbReference type="ChEBI" id="CHEBI:16240"/>
        <dbReference type="ChEBI" id="CHEBI:29991"/>
        <dbReference type="ChEBI" id="CHEBI:77875"/>
        <dbReference type="EC" id="1.4.3.16"/>
    </reaction>
    <physiologicalReaction direction="left-to-right" evidence="11">
        <dbReference type="Rhea" id="RHEA:25877"/>
    </physiologicalReaction>
</comment>
<dbReference type="Pfam" id="PF00890">
    <property type="entry name" value="FAD_binding_2"/>
    <property type="match status" value="1"/>
</dbReference>
<dbReference type="Proteomes" id="UP000523079">
    <property type="component" value="Unassembled WGS sequence"/>
</dbReference>
<gene>
    <name evidence="17" type="ORF">FHX74_000323</name>
</gene>
<evidence type="ECO:0000256" key="8">
    <source>
        <dbReference type="ARBA" id="ARBA00022827"/>
    </source>
</evidence>
<dbReference type="SUPFAM" id="SSF56425">
    <property type="entry name" value="Succinate dehydrogenase/fumarate reductase flavoprotein, catalytic domain"/>
    <property type="match status" value="1"/>
</dbReference>
<keyword evidence="18" id="KW-1185">Reference proteome</keyword>
<evidence type="ECO:0000256" key="9">
    <source>
        <dbReference type="ARBA" id="ARBA00023002"/>
    </source>
</evidence>
<evidence type="ECO:0000313" key="17">
    <source>
        <dbReference type="EMBL" id="MBA8792729.1"/>
    </source>
</evidence>
<accession>A0A7W3IP95</accession>
<comment type="function">
    <text evidence="10">Catalyzes the oxidation of L-aspartate to iminoaspartate, the first step in the de novo biosynthesis of NAD(+).</text>
</comment>
<comment type="cofactor">
    <cofactor evidence="1 13">
        <name>FAD</name>
        <dbReference type="ChEBI" id="CHEBI:57692"/>
    </cofactor>
</comment>
<evidence type="ECO:0000259" key="16">
    <source>
        <dbReference type="Pfam" id="PF02910"/>
    </source>
</evidence>
<proteinExistence type="inferred from homology"/>
<protein>
    <recommendedName>
        <fullName evidence="5 12">L-aspartate oxidase</fullName>
        <ecNumber evidence="4 12">1.4.3.16</ecNumber>
    </recommendedName>
</protein>
<reference evidence="17 18" key="1">
    <citation type="submission" date="2020-07" db="EMBL/GenBank/DDBJ databases">
        <title>Sequencing the genomes of 1000 actinobacteria strains.</title>
        <authorList>
            <person name="Klenk H.-P."/>
        </authorList>
    </citation>
    <scope>NUCLEOTIDE SEQUENCE [LARGE SCALE GENOMIC DNA]</scope>
    <source>
        <strain evidence="17 18">DSM 100723</strain>
    </source>
</reference>
<dbReference type="GO" id="GO:0005737">
    <property type="term" value="C:cytoplasm"/>
    <property type="evidence" value="ECO:0007669"/>
    <property type="project" value="UniProtKB-SubCell"/>
</dbReference>
<evidence type="ECO:0000256" key="13">
    <source>
        <dbReference type="RuleBase" id="RU362049"/>
    </source>
</evidence>
<dbReference type="PRINTS" id="PR00411">
    <property type="entry name" value="PNDRDTASEI"/>
</dbReference>
<evidence type="ECO:0000256" key="12">
    <source>
        <dbReference type="NCBIfam" id="TIGR00551"/>
    </source>
</evidence>
<dbReference type="SUPFAM" id="SSF51905">
    <property type="entry name" value="FAD/NAD(P)-binding domain"/>
    <property type="match status" value="1"/>
</dbReference>
<dbReference type="InterPro" id="IPR036188">
    <property type="entry name" value="FAD/NAD-bd_sf"/>
</dbReference>
<sequence>MTPARTGDAPAPAEPPVAPTLPELPELPDVPARLASDGPGWHREVDVVVVGSGVAGLTVALESADLGRVLVVTKDVLATGSTPWAQGGIAFVHDRGDSVAQHVRDTLIAGAGLCEPAAVEVLVSEGPDAVAELIERGARFDRDLAGDLLLTREGGHRHNRIAHAGGDATGAEIERALVAAVRADPRIEVIEHALVLDLLPAAGGFAAGVGGVVLHVMGAGSRAGTGAVSAGAVVLATGGIGQIYAASTNPPVSTGDGVAAALRAGAAVRDVEFIQFHPTVLYLGPDARGQLPLVSEAVRGEGARLLNAAGEAFMADRHELADLAPRDVVARAVMAEMTAAGTDHVFLDGRMLGEETWRVRFPTIWQSCRRQGINPATDPIPVAPASHYFCGGIAVDLDGATGLANLYACGEVAGTGVHGANRLASNSLLEGLVFARRIAAALRRAGAAPAPTAEDGRAPGLVDRSLVAPLQQAMSRWAGPLRDADGLTACVVALRTAAAQHHAGPGAVPGLEAWEAGNLLTVATAILTAAHARLESRGAHGRRDHPATDERWRQHLLVDRTAEGWRRTPQPLLPGPVR</sequence>
<dbReference type="PANTHER" id="PTHR42716">
    <property type="entry name" value="L-ASPARTATE OXIDASE"/>
    <property type="match status" value="1"/>
</dbReference>
<evidence type="ECO:0000256" key="14">
    <source>
        <dbReference type="SAM" id="MobiDB-lite"/>
    </source>
</evidence>
<dbReference type="GO" id="GO:0008734">
    <property type="term" value="F:L-aspartate oxidase activity"/>
    <property type="evidence" value="ECO:0007669"/>
    <property type="project" value="UniProtKB-UniRule"/>
</dbReference>
<evidence type="ECO:0000256" key="1">
    <source>
        <dbReference type="ARBA" id="ARBA00001974"/>
    </source>
</evidence>
<dbReference type="NCBIfam" id="TIGR00551">
    <property type="entry name" value="nadB"/>
    <property type="match status" value="1"/>
</dbReference>
<dbReference type="GO" id="GO:0033765">
    <property type="term" value="F:steroid dehydrogenase activity, acting on the CH-CH group of donors"/>
    <property type="evidence" value="ECO:0007669"/>
    <property type="project" value="UniProtKB-ARBA"/>
</dbReference>
<feature type="domain" description="FAD-dependent oxidoreductase 2 FAD-binding" evidence="15">
    <location>
        <begin position="46"/>
        <end position="428"/>
    </location>
</feature>
<dbReference type="InterPro" id="IPR037099">
    <property type="entry name" value="Fum_R/Succ_DH_flav-like_C_sf"/>
</dbReference>
<dbReference type="SUPFAM" id="SSF46977">
    <property type="entry name" value="Succinate dehydrogenase/fumarate reductase flavoprotein C-terminal domain"/>
    <property type="match status" value="1"/>
</dbReference>
<comment type="similarity">
    <text evidence="3 13">Belongs to the FAD-dependent oxidoreductase 2 family. NadB subfamily.</text>
</comment>
<dbReference type="Gene3D" id="3.50.50.60">
    <property type="entry name" value="FAD/NAD(P)-binding domain"/>
    <property type="match status" value="1"/>
</dbReference>
<dbReference type="Pfam" id="PF02910">
    <property type="entry name" value="Succ_DH_flav_C"/>
    <property type="match status" value="1"/>
</dbReference>
<name>A0A7W3IP95_9ACTN</name>
<evidence type="ECO:0000259" key="15">
    <source>
        <dbReference type="Pfam" id="PF00890"/>
    </source>
</evidence>
<dbReference type="AlphaFoldDB" id="A0A7W3IP95"/>
<dbReference type="NCBIfam" id="NF005867">
    <property type="entry name" value="PRK07804.1"/>
    <property type="match status" value="1"/>
</dbReference>
<dbReference type="PANTHER" id="PTHR42716:SF2">
    <property type="entry name" value="L-ASPARTATE OXIDASE, CHLOROPLASTIC"/>
    <property type="match status" value="1"/>
</dbReference>